<sequence length="86" mass="10104">MPITVQEIKEYYDQFGLHDLSSMPTSDYRQALSNGGLLWIDHHDFIRSTLSDEILATNREQVDALIEHLRAFRERMPTPPKWMSDK</sequence>
<dbReference type="RefSeq" id="WP_023304524.1">
    <property type="nucleotide sequence ID" value="NZ_JAJHUL010000002.1"/>
</dbReference>
<proteinExistence type="predicted"/>
<comment type="caution">
    <text evidence="1">The sequence shown here is derived from an EMBL/GenBank/DDBJ whole genome shotgun (WGS) entry which is preliminary data.</text>
</comment>
<name>A0A9Q7NQK5_9ENTR</name>
<gene>
    <name evidence="1" type="ORF">EKN29_25425</name>
</gene>
<evidence type="ECO:0000313" key="2">
    <source>
        <dbReference type="Proteomes" id="UP000282263"/>
    </source>
</evidence>
<protein>
    <submittedName>
        <fullName evidence="1">Uncharacterized protein</fullName>
    </submittedName>
</protein>
<dbReference type="Proteomes" id="UP000282263">
    <property type="component" value="Unassembled WGS sequence"/>
</dbReference>
<reference evidence="1 2" key="1">
    <citation type="submission" date="2018-12" db="EMBL/GenBank/DDBJ databases">
        <title>The Batch Genome Submission of Enterobacter spp. strains.</title>
        <authorList>
            <person name="Wei L."/>
            <person name="Wu W."/>
            <person name="Lin J."/>
            <person name="Zhang X."/>
            <person name="Feng Y."/>
            <person name="Zong Z."/>
        </authorList>
    </citation>
    <scope>NUCLEOTIDE SEQUENCE [LARGE SCALE GENOMIC DNA]</scope>
    <source>
        <strain evidence="1 2">SCEM020047</strain>
    </source>
</reference>
<accession>A0A9Q7NQK5</accession>
<dbReference type="EMBL" id="RXPP01000061">
    <property type="protein sequence ID" value="RTQ15620.1"/>
    <property type="molecule type" value="Genomic_DNA"/>
</dbReference>
<organism evidence="1 2">
    <name type="scientific">Enterobacter mori</name>
    <dbReference type="NCBI Taxonomy" id="539813"/>
    <lineage>
        <taxon>Bacteria</taxon>
        <taxon>Pseudomonadati</taxon>
        <taxon>Pseudomonadota</taxon>
        <taxon>Gammaproteobacteria</taxon>
        <taxon>Enterobacterales</taxon>
        <taxon>Enterobacteriaceae</taxon>
        <taxon>Enterobacter</taxon>
    </lineage>
</organism>
<evidence type="ECO:0000313" key="1">
    <source>
        <dbReference type="EMBL" id="RTQ15620.1"/>
    </source>
</evidence>
<dbReference type="AlphaFoldDB" id="A0A9Q7NQK5"/>